<evidence type="ECO:0000313" key="1">
    <source>
        <dbReference type="Ensembl" id="ENSCCNP00000016405.1"/>
    </source>
</evidence>
<protein>
    <submittedName>
        <fullName evidence="1">Uncharacterized protein</fullName>
    </submittedName>
</protein>
<sequence length="93" mass="10317">MAARGPLPPGPSHRKPRAATWWAGAGNPQREEGWSSRAAKGAWDFDVREDLGARVQITPQGPLQAYVSVLQPHGPLEFFLLVSREVRRAARYN</sequence>
<proteinExistence type="predicted"/>
<organism evidence="1">
    <name type="scientific">Castor canadensis</name>
    <name type="common">American beaver</name>
    <dbReference type="NCBI Taxonomy" id="51338"/>
    <lineage>
        <taxon>Eukaryota</taxon>
        <taxon>Metazoa</taxon>
        <taxon>Chordata</taxon>
        <taxon>Craniata</taxon>
        <taxon>Vertebrata</taxon>
        <taxon>Euteleostomi</taxon>
        <taxon>Mammalia</taxon>
        <taxon>Eutheria</taxon>
        <taxon>Euarchontoglires</taxon>
        <taxon>Glires</taxon>
        <taxon>Rodentia</taxon>
        <taxon>Castorimorpha</taxon>
        <taxon>Castoridae</taxon>
        <taxon>Castor</taxon>
    </lineage>
</organism>
<reference evidence="1" key="1">
    <citation type="submission" date="2023-09" db="UniProtKB">
        <authorList>
            <consortium name="Ensembl"/>
        </authorList>
    </citation>
    <scope>IDENTIFICATION</scope>
</reference>
<dbReference type="Ensembl" id="ENSCCNT00000021371.1">
    <property type="protein sequence ID" value="ENSCCNP00000016405.1"/>
    <property type="gene ID" value="ENSCCNG00000016704.1"/>
</dbReference>
<dbReference type="AlphaFoldDB" id="A0A8C0WW09"/>
<accession>A0A8C0WW09</accession>
<name>A0A8C0WW09_CASCN</name>